<dbReference type="RefSeq" id="WP_137023970.1">
    <property type="nucleotide sequence ID" value="NZ_SZNT01000247.1"/>
</dbReference>
<evidence type="ECO:0000313" key="2">
    <source>
        <dbReference type="Proteomes" id="UP000309170"/>
    </source>
</evidence>
<feature type="non-terminal residue" evidence="1">
    <location>
        <position position="162"/>
    </location>
</feature>
<protein>
    <submittedName>
        <fullName evidence="1">Uncharacterized protein</fullName>
    </submittedName>
</protein>
<reference evidence="1 2" key="1">
    <citation type="journal article" date="2019" name="Environ. Microbiol.">
        <title>An active ?-lactamase is a part of an orchestrated cell wall stress resistance network of Bacillus subtilis and related rhizosphere species.</title>
        <authorList>
            <person name="Bucher T."/>
            <person name="Keren-Paz A."/>
            <person name="Hausser J."/>
            <person name="Olender T."/>
            <person name="Cytryn E."/>
            <person name="Kolodkin-Gal I."/>
        </authorList>
    </citation>
    <scope>NUCLEOTIDE SEQUENCE [LARGE SCALE GENOMIC DNA]</scope>
    <source>
        <strain evidence="1 2">I4</strain>
    </source>
</reference>
<proteinExistence type="predicted"/>
<sequence length="162" mass="18985">MIKKLLGKGKAKKTPKIKLKQVLTIAQEKDTLLIKGEFSIEHYCAKELWLYSREYEDQKIKIAESVSSSKFEFKVDLKDLMRKLGDEPTVYDCYIKVSVPVEKLSKKTILNIEHKAEYVEENEQVNIEYPIRLGRFQETHMNNLSIYNYEDKQSIFSITNKG</sequence>
<organism evidence="1 2">
    <name type="scientific">Peribacillus simplex</name>
    <dbReference type="NCBI Taxonomy" id="1478"/>
    <lineage>
        <taxon>Bacteria</taxon>
        <taxon>Bacillati</taxon>
        <taxon>Bacillota</taxon>
        <taxon>Bacilli</taxon>
        <taxon>Bacillales</taxon>
        <taxon>Bacillaceae</taxon>
        <taxon>Peribacillus</taxon>
    </lineage>
</organism>
<dbReference type="AlphaFoldDB" id="A0A9X8ZFM3"/>
<gene>
    <name evidence="1" type="ORF">FC678_16195</name>
</gene>
<comment type="caution">
    <text evidence="1">The sequence shown here is derived from an EMBL/GenBank/DDBJ whole genome shotgun (WGS) entry which is preliminary data.</text>
</comment>
<dbReference type="Proteomes" id="UP000309170">
    <property type="component" value="Unassembled WGS sequence"/>
</dbReference>
<dbReference type="EMBL" id="SZNT01000247">
    <property type="protein sequence ID" value="TKH09806.1"/>
    <property type="molecule type" value="Genomic_DNA"/>
</dbReference>
<accession>A0A9X8ZFM3</accession>
<name>A0A9X8ZFM3_9BACI</name>
<evidence type="ECO:0000313" key="1">
    <source>
        <dbReference type="EMBL" id="TKH09806.1"/>
    </source>
</evidence>